<dbReference type="EMBL" id="FN430675">
    <property type="protein sequence ID" value="CAZ90583.1"/>
    <property type="molecule type" value="Genomic_DNA"/>
</dbReference>
<dbReference type="GO" id="GO:0005886">
    <property type="term" value="C:plasma membrane"/>
    <property type="evidence" value="ECO:0007669"/>
    <property type="project" value="TreeGrafter"/>
</dbReference>
<evidence type="ECO:0000256" key="1">
    <source>
        <dbReference type="SAM" id="Phobius"/>
    </source>
</evidence>
<organism evidence="2">
    <name type="scientific">Franconibacter helveticus</name>
    <dbReference type="NCBI Taxonomy" id="357240"/>
    <lineage>
        <taxon>Bacteria</taxon>
        <taxon>Pseudomonadati</taxon>
        <taxon>Pseudomonadota</taxon>
        <taxon>Gammaproteobacteria</taxon>
        <taxon>Enterobacterales</taxon>
        <taxon>Enterobacteriaceae</taxon>
        <taxon>Franconibacter</taxon>
    </lineage>
</organism>
<sequence>MVIPRAIWPIRRRCEMGNGWHEWPLVLFTVLGQCVAGGLIVSGLGWFAVAHERPARTRLVRAMFLLWVLMGLGFLASVMHLGSPLRMFNSLNRVGASALSNEIASGSLFFAVGGLWWLAAFFDKMPVALGKAWLVVSMALGLAFVWMMSRVYQIDTVPTWRNGYTTAGFFLTVLLGGPLLGALVLRLARVRFSTARFAQISVAALLLCVAVIVLQSLTLADIHSSVQQASALIPDYGLMQVGRLGLLAVGLGCWIAPLIRNREPRPSLLCLGLVLVLAGEVMGRALFYGLHMTTGMAVAG</sequence>
<feature type="transmembrane region" description="Helical" evidence="1">
    <location>
        <begin position="132"/>
        <end position="152"/>
    </location>
</feature>
<dbReference type="PANTHER" id="PTHR38095">
    <property type="entry name" value="ANAEROBIC DIMETHYL SULFOXIDE REDUCTASE CHAIN YNFH"/>
    <property type="match status" value="1"/>
</dbReference>
<feature type="transmembrane region" description="Helical" evidence="1">
    <location>
        <begin position="237"/>
        <end position="256"/>
    </location>
</feature>
<feature type="transmembrane region" description="Helical" evidence="1">
    <location>
        <begin position="164"/>
        <end position="185"/>
    </location>
</feature>
<dbReference type="GO" id="GO:0009390">
    <property type="term" value="C:dimethyl sulfoxide reductase complex"/>
    <property type="evidence" value="ECO:0007669"/>
    <property type="project" value="TreeGrafter"/>
</dbReference>
<feature type="transmembrane region" description="Helical" evidence="1">
    <location>
        <begin position="25"/>
        <end position="50"/>
    </location>
</feature>
<evidence type="ECO:0000313" key="2">
    <source>
        <dbReference type="EMBL" id="CAZ90583.1"/>
    </source>
</evidence>
<accession>C7C5B5</accession>
<feature type="transmembrane region" description="Helical" evidence="1">
    <location>
        <begin position="268"/>
        <end position="290"/>
    </location>
</feature>
<proteinExistence type="predicted"/>
<feature type="transmembrane region" description="Helical" evidence="1">
    <location>
        <begin position="103"/>
        <end position="120"/>
    </location>
</feature>
<dbReference type="GO" id="GO:0019645">
    <property type="term" value="P:anaerobic electron transport chain"/>
    <property type="evidence" value="ECO:0007669"/>
    <property type="project" value="InterPro"/>
</dbReference>
<keyword evidence="1" id="KW-0472">Membrane</keyword>
<dbReference type="GO" id="GO:0009389">
    <property type="term" value="F:dimethyl sulfoxide reductase activity"/>
    <property type="evidence" value="ECO:0007669"/>
    <property type="project" value="TreeGrafter"/>
</dbReference>
<keyword evidence="1" id="KW-1133">Transmembrane helix</keyword>
<dbReference type="AlphaFoldDB" id="C7C5B5"/>
<gene>
    <name evidence="2" type="primary">ynfH</name>
</gene>
<dbReference type="Pfam" id="PF04976">
    <property type="entry name" value="DmsC"/>
    <property type="match status" value="1"/>
</dbReference>
<dbReference type="InterPro" id="IPR007059">
    <property type="entry name" value="DmsC"/>
</dbReference>
<name>C7C5B5_9ENTR</name>
<protein>
    <submittedName>
        <fullName evidence="2">Anaerobic dimethyl sulfoxide reductase chain ynfH</fullName>
    </submittedName>
</protein>
<feature type="transmembrane region" description="Helical" evidence="1">
    <location>
        <begin position="62"/>
        <end position="83"/>
    </location>
</feature>
<keyword evidence="1" id="KW-0812">Transmembrane</keyword>
<dbReference type="PANTHER" id="PTHR38095:SF1">
    <property type="entry name" value="ANAEROBIC DIMETHYL SULFOXIDE REDUCTASE CHAIN YNFH"/>
    <property type="match status" value="1"/>
</dbReference>
<reference evidence="2" key="1">
    <citation type="submission" date="2009-07" db="EMBL/GenBank/DDBJ databases">
        <title>Pigment operon comparison of three Enterobacter species.</title>
        <authorList>
            <person name="Lehner A."/>
            <person name="Tischler P."/>
            <person name="Rattei T."/>
            <person name="Stephan R."/>
        </authorList>
    </citation>
    <scope>NUCLEOTIDE SEQUENCE</scope>
    <source>
        <strain evidence="2">LMG 23732T</strain>
    </source>
</reference>
<feature type="transmembrane region" description="Helical" evidence="1">
    <location>
        <begin position="197"/>
        <end position="217"/>
    </location>
</feature>